<evidence type="ECO:0000313" key="1">
    <source>
        <dbReference type="EMBL" id="MBW31113.1"/>
    </source>
</evidence>
<protein>
    <submittedName>
        <fullName evidence="1">Putative secreted peptide</fullName>
    </submittedName>
</protein>
<reference evidence="1" key="1">
    <citation type="submission" date="2018-01" db="EMBL/GenBank/DDBJ databases">
        <title>An insight into the sialome of Amazonian anophelines.</title>
        <authorList>
            <person name="Ribeiro J.M."/>
            <person name="Scarpassa V."/>
            <person name="Calvo E."/>
        </authorList>
    </citation>
    <scope>NUCLEOTIDE SEQUENCE</scope>
    <source>
        <tissue evidence="1">Salivary glands</tissue>
    </source>
</reference>
<accession>A0A2M3ZRI0</accession>
<dbReference type="EMBL" id="GGFM01010362">
    <property type="protein sequence ID" value="MBW31113.1"/>
    <property type="molecule type" value="Transcribed_RNA"/>
</dbReference>
<sequence>MQQVRLVYCPVFLLGRLFALVPVPFTHTILVCPSMYRADFYLDRIICYPGMLMFDSSMHNHGLLHTKRSAFARKQIYIPLSHLNGITHLRSRFLSVSNTNVFADIVSS</sequence>
<organism evidence="1">
    <name type="scientific">Anopheles braziliensis</name>
    <dbReference type="NCBI Taxonomy" id="58242"/>
    <lineage>
        <taxon>Eukaryota</taxon>
        <taxon>Metazoa</taxon>
        <taxon>Ecdysozoa</taxon>
        <taxon>Arthropoda</taxon>
        <taxon>Hexapoda</taxon>
        <taxon>Insecta</taxon>
        <taxon>Pterygota</taxon>
        <taxon>Neoptera</taxon>
        <taxon>Endopterygota</taxon>
        <taxon>Diptera</taxon>
        <taxon>Nematocera</taxon>
        <taxon>Culicoidea</taxon>
        <taxon>Culicidae</taxon>
        <taxon>Anophelinae</taxon>
        <taxon>Anopheles</taxon>
    </lineage>
</organism>
<dbReference type="AlphaFoldDB" id="A0A2M3ZRI0"/>
<name>A0A2M3ZRI0_9DIPT</name>
<proteinExistence type="predicted"/>